<accession>A0ABV5JCD1</accession>
<reference evidence="1 2" key="1">
    <citation type="submission" date="2024-09" db="EMBL/GenBank/DDBJ databases">
        <authorList>
            <person name="Sun Q."/>
            <person name="Mori K."/>
        </authorList>
    </citation>
    <scope>NUCLEOTIDE SEQUENCE [LARGE SCALE GENOMIC DNA]</scope>
    <source>
        <strain evidence="1 2">CECT 8726</strain>
    </source>
</reference>
<evidence type="ECO:0000313" key="2">
    <source>
        <dbReference type="Proteomes" id="UP001589683"/>
    </source>
</evidence>
<sequence length="386" mass="43781">MKTFRVTARSKASSIFRSDDKLEVHSELDGRLVRYMFITRYVKNFTVPHPGDMMVFAQGDAPNCMEAAQSFLMHGQVLIAIIACVANAHASILEPEISFEVEPESDRGEYFQRFMRADKPALTSRFINVEAASKAITAVHASDEQDRIIRATAQYAQALRNWRHGFELIALSHLFMGVEAIQKACLRHKLKKDGKTSEELAADWGWVEGGGNMTIQQYLDAAAKGELVFQSDRDTYNAAKDVSDRYEHGLENMGTLIPRARDNLVLTAKYLREAIFSVLDLDQDTLEKIMGEPYNKPRGPLGQELYLSGELTGVSENYPPDGFDWPSLFWKNGIKDITFDEHVDKYKYHPDMTVTGNFKGDAKLENLRFEIWDASSFWPAKKDTEE</sequence>
<proteinExistence type="predicted"/>
<dbReference type="EMBL" id="JBHMEA010000015">
    <property type="protein sequence ID" value="MFB9231104.1"/>
    <property type="molecule type" value="Genomic_DNA"/>
</dbReference>
<organism evidence="1 2">
    <name type="scientific">Pseudohalocynthiibacter aestuariivivens</name>
    <dbReference type="NCBI Taxonomy" id="1591409"/>
    <lineage>
        <taxon>Bacteria</taxon>
        <taxon>Pseudomonadati</taxon>
        <taxon>Pseudomonadota</taxon>
        <taxon>Alphaproteobacteria</taxon>
        <taxon>Rhodobacterales</taxon>
        <taxon>Paracoccaceae</taxon>
        <taxon>Pseudohalocynthiibacter</taxon>
    </lineage>
</organism>
<comment type="caution">
    <text evidence="1">The sequence shown here is derived from an EMBL/GenBank/DDBJ whole genome shotgun (WGS) entry which is preliminary data.</text>
</comment>
<gene>
    <name evidence="1" type="ORF">ACFFUT_04795</name>
</gene>
<protein>
    <submittedName>
        <fullName evidence="1">Uncharacterized protein</fullName>
    </submittedName>
</protein>
<dbReference type="RefSeq" id="WP_213890754.1">
    <property type="nucleotide sequence ID" value="NZ_JAGFNU010000014.1"/>
</dbReference>
<dbReference type="Proteomes" id="UP001589683">
    <property type="component" value="Unassembled WGS sequence"/>
</dbReference>
<keyword evidence="2" id="KW-1185">Reference proteome</keyword>
<evidence type="ECO:0000313" key="1">
    <source>
        <dbReference type="EMBL" id="MFB9231104.1"/>
    </source>
</evidence>
<name>A0ABV5JCD1_9RHOB</name>